<gene>
    <name evidence="1" type="ORF">BON30_30085</name>
</gene>
<organism evidence="1 2">
    <name type="scientific">Cystobacter ferrugineus</name>
    <dbReference type="NCBI Taxonomy" id="83449"/>
    <lineage>
        <taxon>Bacteria</taxon>
        <taxon>Pseudomonadati</taxon>
        <taxon>Myxococcota</taxon>
        <taxon>Myxococcia</taxon>
        <taxon>Myxococcales</taxon>
        <taxon>Cystobacterineae</taxon>
        <taxon>Archangiaceae</taxon>
        <taxon>Cystobacter</taxon>
    </lineage>
</organism>
<reference evidence="2" key="1">
    <citation type="submission" date="2016-11" db="EMBL/GenBank/DDBJ databases">
        <authorList>
            <person name="Shukria A."/>
            <person name="Stevens D.C."/>
        </authorList>
    </citation>
    <scope>NUCLEOTIDE SEQUENCE [LARGE SCALE GENOMIC DNA]</scope>
    <source>
        <strain evidence="2">Cbfe23</strain>
    </source>
</reference>
<sequence>MTLAALRLLLAAVLGIAAAVGLIVKGRLHPFISLLCGAFTVGLVQNASVCELPITLDKPP</sequence>
<name>A0A1L9B3B5_9BACT</name>
<protein>
    <submittedName>
        <fullName evidence="1">Uncharacterized protein</fullName>
    </submittedName>
</protein>
<dbReference type="Proteomes" id="UP000182229">
    <property type="component" value="Unassembled WGS sequence"/>
</dbReference>
<dbReference type="RefSeq" id="WP_071901915.1">
    <property type="nucleotide sequence ID" value="NZ_MPIN01000009.1"/>
</dbReference>
<proteinExistence type="predicted"/>
<keyword evidence="2" id="KW-1185">Reference proteome</keyword>
<evidence type="ECO:0000313" key="1">
    <source>
        <dbReference type="EMBL" id="OJH36759.1"/>
    </source>
</evidence>
<comment type="caution">
    <text evidence="1">The sequence shown here is derived from an EMBL/GenBank/DDBJ whole genome shotgun (WGS) entry which is preliminary data.</text>
</comment>
<dbReference type="STRING" id="83449.BON30_30085"/>
<reference evidence="1 2" key="2">
    <citation type="submission" date="2016-12" db="EMBL/GenBank/DDBJ databases">
        <title>Draft Genome Sequence of Cystobacter ferrugineus Strain Cbfe23.</title>
        <authorList>
            <person name="Akbar S."/>
            <person name="Dowd S.E."/>
            <person name="Stevens D.C."/>
        </authorList>
    </citation>
    <scope>NUCLEOTIDE SEQUENCE [LARGE SCALE GENOMIC DNA]</scope>
    <source>
        <strain evidence="1 2">Cbfe23</strain>
    </source>
</reference>
<evidence type="ECO:0000313" key="2">
    <source>
        <dbReference type="Proteomes" id="UP000182229"/>
    </source>
</evidence>
<accession>A0A1L9B3B5</accession>
<dbReference type="AlphaFoldDB" id="A0A1L9B3B5"/>
<dbReference type="EMBL" id="MPIN01000009">
    <property type="protein sequence ID" value="OJH36759.1"/>
    <property type="molecule type" value="Genomic_DNA"/>
</dbReference>